<evidence type="ECO:0000313" key="2">
    <source>
        <dbReference type="EMBL" id="PPR04513.1"/>
    </source>
</evidence>
<feature type="region of interest" description="Disordered" evidence="1">
    <location>
        <begin position="1"/>
        <end position="30"/>
    </location>
</feature>
<keyword evidence="3" id="KW-1185">Reference proteome</keyword>
<feature type="compositionally biased region" description="Low complexity" evidence="1">
    <location>
        <begin position="223"/>
        <end position="234"/>
    </location>
</feature>
<feature type="compositionally biased region" description="Pro residues" evidence="1">
    <location>
        <begin position="13"/>
        <end position="22"/>
    </location>
</feature>
<comment type="caution">
    <text evidence="2">The sequence shown here is derived from an EMBL/GenBank/DDBJ whole genome shotgun (WGS) entry which is preliminary data.</text>
</comment>
<evidence type="ECO:0000313" key="3">
    <source>
        <dbReference type="Proteomes" id="UP000284842"/>
    </source>
</evidence>
<evidence type="ECO:0000256" key="1">
    <source>
        <dbReference type="SAM" id="MobiDB-lite"/>
    </source>
</evidence>
<feature type="region of interest" description="Disordered" evidence="1">
    <location>
        <begin position="210"/>
        <end position="300"/>
    </location>
</feature>
<feature type="compositionally biased region" description="Basic and acidic residues" evidence="1">
    <location>
        <begin position="267"/>
        <end position="283"/>
    </location>
</feature>
<feature type="region of interest" description="Disordered" evidence="1">
    <location>
        <begin position="160"/>
        <end position="196"/>
    </location>
</feature>
<name>A0A409YN59_9AGAR</name>
<organism evidence="2 3">
    <name type="scientific">Panaeolus cyanescens</name>
    <dbReference type="NCBI Taxonomy" id="181874"/>
    <lineage>
        <taxon>Eukaryota</taxon>
        <taxon>Fungi</taxon>
        <taxon>Dikarya</taxon>
        <taxon>Basidiomycota</taxon>
        <taxon>Agaricomycotina</taxon>
        <taxon>Agaricomycetes</taxon>
        <taxon>Agaricomycetidae</taxon>
        <taxon>Agaricales</taxon>
        <taxon>Agaricineae</taxon>
        <taxon>Galeropsidaceae</taxon>
        <taxon>Panaeolus</taxon>
    </lineage>
</organism>
<dbReference type="Proteomes" id="UP000284842">
    <property type="component" value="Unassembled WGS sequence"/>
</dbReference>
<protein>
    <submittedName>
        <fullName evidence="2">Uncharacterized protein</fullName>
    </submittedName>
</protein>
<dbReference type="AlphaFoldDB" id="A0A409YN59"/>
<reference evidence="2 3" key="1">
    <citation type="journal article" date="2018" name="Evol. Lett.">
        <title>Horizontal gene cluster transfer increased hallucinogenic mushroom diversity.</title>
        <authorList>
            <person name="Reynolds H.T."/>
            <person name="Vijayakumar V."/>
            <person name="Gluck-Thaler E."/>
            <person name="Korotkin H.B."/>
            <person name="Matheny P.B."/>
            <person name="Slot J.C."/>
        </authorList>
    </citation>
    <scope>NUCLEOTIDE SEQUENCE [LARGE SCALE GENOMIC DNA]</scope>
    <source>
        <strain evidence="2 3">2629</strain>
    </source>
</reference>
<proteinExistence type="predicted"/>
<dbReference type="EMBL" id="NHTK01000937">
    <property type="protein sequence ID" value="PPR04513.1"/>
    <property type="molecule type" value="Genomic_DNA"/>
</dbReference>
<gene>
    <name evidence="2" type="ORF">CVT24_013119</name>
</gene>
<accession>A0A409YN59</accession>
<dbReference type="InParanoid" id="A0A409YN59"/>
<sequence length="370" mass="40920">MSQTMSQPSASAPSPPASPPPFIRSISPISPHPFPKTIETWGGQVDVPSIPLTPPPSPTDFYIQPEIEPINIFAFALYADKLFDRAEQDHKTPPWYGMGPISTNHYSNPLWSPCRDFLCSLPPHVSPHIDPRPLNLFNDCTTLRYILSLPPTTITGWGGQSGWGELTSESPIPIASGPAQPLSPSSESDDPDQDLNLTWDMCRASRHPHTLHAPDWVPRHPYHSPSPSRSTPPTASLLFNGSTYEEVETEEGLGTSEATEEVGEGDTNAREEESVVKDPKECVEDGDSDNSADVIPAAGPSRPLKRKRKIILSGYVSPYRSPSEESLDYDEEYWAAFSATPPQEILDDYLHMRDMLHPPQPGEEPRFFFS</sequence>